<evidence type="ECO:0000256" key="1">
    <source>
        <dbReference type="SAM" id="MobiDB-lite"/>
    </source>
</evidence>
<gene>
    <name evidence="2" type="ORF">Tci_053959</name>
</gene>
<accession>A0A6L2N6X1</accession>
<organism evidence="2">
    <name type="scientific">Tanacetum cinerariifolium</name>
    <name type="common">Dalmatian daisy</name>
    <name type="synonym">Chrysanthemum cinerariifolium</name>
    <dbReference type="NCBI Taxonomy" id="118510"/>
    <lineage>
        <taxon>Eukaryota</taxon>
        <taxon>Viridiplantae</taxon>
        <taxon>Streptophyta</taxon>
        <taxon>Embryophyta</taxon>
        <taxon>Tracheophyta</taxon>
        <taxon>Spermatophyta</taxon>
        <taxon>Magnoliopsida</taxon>
        <taxon>eudicotyledons</taxon>
        <taxon>Gunneridae</taxon>
        <taxon>Pentapetalae</taxon>
        <taxon>asterids</taxon>
        <taxon>campanulids</taxon>
        <taxon>Asterales</taxon>
        <taxon>Asteraceae</taxon>
        <taxon>Asteroideae</taxon>
        <taxon>Anthemideae</taxon>
        <taxon>Anthemidinae</taxon>
        <taxon>Tanacetum</taxon>
    </lineage>
</organism>
<evidence type="ECO:0000313" key="2">
    <source>
        <dbReference type="EMBL" id="GEU81981.1"/>
    </source>
</evidence>
<sequence>MLMMAMVSVGEMVDRDEGGGDDVDGSVVAASDGGDGKGGVKMMSAAGRGWPERWGGAEKYKRKEEVMCVGLGQN</sequence>
<dbReference type="AlphaFoldDB" id="A0A6L2N6X1"/>
<comment type="caution">
    <text evidence="2">The sequence shown here is derived from an EMBL/GenBank/DDBJ whole genome shotgun (WGS) entry which is preliminary data.</text>
</comment>
<name>A0A6L2N6X1_TANCI</name>
<protein>
    <submittedName>
        <fullName evidence="2">Uncharacterized protein</fullName>
    </submittedName>
</protein>
<dbReference type="EMBL" id="BKCJ010008392">
    <property type="protein sequence ID" value="GEU81981.1"/>
    <property type="molecule type" value="Genomic_DNA"/>
</dbReference>
<proteinExistence type="predicted"/>
<feature type="region of interest" description="Disordered" evidence="1">
    <location>
        <begin position="13"/>
        <end position="48"/>
    </location>
</feature>
<reference evidence="2" key="1">
    <citation type="journal article" date="2019" name="Sci. Rep.">
        <title>Draft genome of Tanacetum cinerariifolium, the natural source of mosquito coil.</title>
        <authorList>
            <person name="Yamashiro T."/>
            <person name="Shiraishi A."/>
            <person name="Satake H."/>
            <person name="Nakayama K."/>
        </authorList>
    </citation>
    <scope>NUCLEOTIDE SEQUENCE</scope>
</reference>